<reference evidence="1" key="1">
    <citation type="submission" date="2015-10" db="EMBL/GenBank/DDBJ databases">
        <authorList>
            <person name="Gilbert D.G."/>
        </authorList>
    </citation>
    <scope>NUCLEOTIDE SEQUENCE</scope>
</reference>
<dbReference type="InterPro" id="IPR014710">
    <property type="entry name" value="RmlC-like_jellyroll"/>
</dbReference>
<gene>
    <name evidence="1" type="ORF">MGWOODY_Clf2</name>
</gene>
<evidence type="ECO:0000313" key="1">
    <source>
        <dbReference type="EMBL" id="CUV05839.1"/>
    </source>
</evidence>
<protein>
    <recommendedName>
        <fullName evidence="2">Cupin 2 conserved barrel domain-containing protein</fullName>
    </recommendedName>
</protein>
<name>A0A161KG72_9ZZZZ</name>
<organism evidence="1">
    <name type="scientific">hydrothermal vent metagenome</name>
    <dbReference type="NCBI Taxonomy" id="652676"/>
    <lineage>
        <taxon>unclassified sequences</taxon>
        <taxon>metagenomes</taxon>
        <taxon>ecological metagenomes</taxon>
    </lineage>
</organism>
<evidence type="ECO:0008006" key="2">
    <source>
        <dbReference type="Google" id="ProtNLM"/>
    </source>
</evidence>
<dbReference type="EMBL" id="FAXA01000477">
    <property type="protein sequence ID" value="CUV05839.1"/>
    <property type="molecule type" value="Genomic_DNA"/>
</dbReference>
<proteinExistence type="predicted"/>
<dbReference type="AlphaFoldDB" id="A0A161KG72"/>
<dbReference type="InterPro" id="IPR011051">
    <property type="entry name" value="RmlC_Cupin_sf"/>
</dbReference>
<sequence length="110" mass="12259">MGIYRMYTGSDNETHIEELPLSAHPELGELQTVKGLQIQHNQGGRFMDFHQAPNKRWLITLSGELEIGLGDGTIHKFGPGDVRLIEDVTGHGHTTRYVTDHVSALMLLPD</sequence>
<dbReference type="SUPFAM" id="SSF51182">
    <property type="entry name" value="RmlC-like cupins"/>
    <property type="match status" value="1"/>
</dbReference>
<accession>A0A161KG72</accession>
<dbReference type="Gene3D" id="2.60.120.10">
    <property type="entry name" value="Jelly Rolls"/>
    <property type="match status" value="1"/>
</dbReference>